<dbReference type="SMART" id="SM00829">
    <property type="entry name" value="PKS_ER"/>
    <property type="match status" value="1"/>
</dbReference>
<comment type="caution">
    <text evidence="4">The sequence shown here is derived from an EMBL/GenBank/DDBJ whole genome shotgun (WGS) entry which is preliminary data.</text>
</comment>
<comment type="similarity">
    <text evidence="1">Belongs to the zinc-containing alcohol dehydrogenase family.</text>
</comment>
<dbReference type="STRING" id="1408163.A0A0F4Z057"/>
<dbReference type="InterPro" id="IPR013154">
    <property type="entry name" value="ADH-like_N"/>
</dbReference>
<dbReference type="CDD" id="cd08249">
    <property type="entry name" value="enoyl_reductase_like"/>
    <property type="match status" value="1"/>
</dbReference>
<organism evidence="4 5">
    <name type="scientific">Rasamsonia emersonii (strain ATCC 16479 / CBS 393.64 / IMI 116815)</name>
    <dbReference type="NCBI Taxonomy" id="1408163"/>
    <lineage>
        <taxon>Eukaryota</taxon>
        <taxon>Fungi</taxon>
        <taxon>Dikarya</taxon>
        <taxon>Ascomycota</taxon>
        <taxon>Pezizomycotina</taxon>
        <taxon>Eurotiomycetes</taxon>
        <taxon>Eurotiomycetidae</taxon>
        <taxon>Eurotiales</taxon>
        <taxon>Trichocomaceae</taxon>
        <taxon>Rasamsonia</taxon>
    </lineage>
</organism>
<dbReference type="GO" id="GO:0016651">
    <property type="term" value="F:oxidoreductase activity, acting on NAD(P)H"/>
    <property type="evidence" value="ECO:0007669"/>
    <property type="project" value="InterPro"/>
</dbReference>
<proteinExistence type="inferred from homology"/>
<dbReference type="SUPFAM" id="SSF50129">
    <property type="entry name" value="GroES-like"/>
    <property type="match status" value="1"/>
</dbReference>
<evidence type="ECO:0000259" key="3">
    <source>
        <dbReference type="SMART" id="SM00829"/>
    </source>
</evidence>
<evidence type="ECO:0000313" key="5">
    <source>
        <dbReference type="Proteomes" id="UP000053958"/>
    </source>
</evidence>
<gene>
    <name evidence="4" type="ORF">T310_2061</name>
</gene>
<dbReference type="RefSeq" id="XP_013330524.1">
    <property type="nucleotide sequence ID" value="XM_013475070.1"/>
</dbReference>
<accession>A0A0F4Z057</accession>
<dbReference type="GeneID" id="25314412"/>
<dbReference type="InterPro" id="IPR011032">
    <property type="entry name" value="GroES-like_sf"/>
</dbReference>
<dbReference type="EMBL" id="LASV01000082">
    <property type="protein sequence ID" value="KKA23912.1"/>
    <property type="molecule type" value="Genomic_DNA"/>
</dbReference>
<dbReference type="Gene3D" id="3.90.180.10">
    <property type="entry name" value="Medium-chain alcohol dehydrogenases, catalytic domain"/>
    <property type="match status" value="1"/>
</dbReference>
<protein>
    <submittedName>
        <fullName evidence="4">Quinone oxidoreductase</fullName>
    </submittedName>
</protein>
<feature type="domain" description="Enoyl reductase (ER)" evidence="3">
    <location>
        <begin position="10"/>
        <end position="327"/>
    </location>
</feature>
<dbReference type="Gene3D" id="3.40.50.720">
    <property type="entry name" value="NAD(P)-binding Rossmann-like Domain"/>
    <property type="match status" value="1"/>
</dbReference>
<evidence type="ECO:0000256" key="1">
    <source>
        <dbReference type="ARBA" id="ARBA00008072"/>
    </source>
</evidence>
<sequence>MPLEVIVHKGPRTEIVESPIPTPNDHQVVIKVVVSGSNPKDWKRPQWTGRTINEGDDIAGIVHQVGKNVTEFKPGDRVAAFHEMGTPHGSYGEYAVAWDYTTFHIPEKTSFEEAATIPLAAATAVVGLFSRLGLPDPWTPATSRTPLVIYGGSSAVGAFAIKLARRANIHPLIVVAGKGASYVETLIDRSQGDTIVDYRGGADAVVEGLKQALQQSANVSQAPYVLDAVSEKGSVENIAKVIDPHGRATFVLPYEKSVFPETVHHSLTLVGSVHDQERDLGYVYFRYFAKGLQDGWFSGHPTQVRENGLEGVEGALQDLKDGKASAVKYVFRIADTPKLKAGL</sequence>
<evidence type="ECO:0000256" key="2">
    <source>
        <dbReference type="ARBA" id="ARBA00023002"/>
    </source>
</evidence>
<evidence type="ECO:0000313" key="4">
    <source>
        <dbReference type="EMBL" id="KKA23912.1"/>
    </source>
</evidence>
<name>A0A0F4Z057_RASE3</name>
<reference evidence="4 5" key="1">
    <citation type="submission" date="2015-04" db="EMBL/GenBank/DDBJ databases">
        <authorList>
            <person name="Heijne W.H."/>
            <person name="Fedorova N.D."/>
            <person name="Nierman W.C."/>
            <person name="Vollebregt A.W."/>
            <person name="Zhao Z."/>
            <person name="Wu L."/>
            <person name="Kumar M."/>
            <person name="Stam H."/>
            <person name="van den Berg M.A."/>
            <person name="Pel H.J."/>
        </authorList>
    </citation>
    <scope>NUCLEOTIDE SEQUENCE [LARGE SCALE GENOMIC DNA]</scope>
    <source>
        <strain evidence="4 5">CBS 393.64</strain>
    </source>
</reference>
<dbReference type="SUPFAM" id="SSF51735">
    <property type="entry name" value="NAD(P)-binding Rossmann-fold domains"/>
    <property type="match status" value="1"/>
</dbReference>
<dbReference type="PANTHER" id="PTHR45348">
    <property type="entry name" value="HYPOTHETICAL OXIDOREDUCTASE (EUROFUNG)"/>
    <property type="match status" value="1"/>
</dbReference>
<keyword evidence="5" id="KW-1185">Reference proteome</keyword>
<dbReference type="Pfam" id="PF08240">
    <property type="entry name" value="ADH_N"/>
    <property type="match status" value="1"/>
</dbReference>
<dbReference type="InterPro" id="IPR036291">
    <property type="entry name" value="NAD(P)-bd_dom_sf"/>
</dbReference>
<dbReference type="InterPro" id="IPR020843">
    <property type="entry name" value="ER"/>
</dbReference>
<dbReference type="InterPro" id="IPR047122">
    <property type="entry name" value="Trans-enoyl_RdTase-like"/>
</dbReference>
<dbReference type="AlphaFoldDB" id="A0A0F4Z057"/>
<dbReference type="PANTHER" id="PTHR45348:SF5">
    <property type="entry name" value="OXIDOREDUCTASE, PUTATIVE (AFU_ORTHOLOGUE AFUA_8G01420)-RELATED"/>
    <property type="match status" value="1"/>
</dbReference>
<dbReference type="Proteomes" id="UP000053958">
    <property type="component" value="Unassembled WGS sequence"/>
</dbReference>
<keyword evidence="2" id="KW-0560">Oxidoreductase</keyword>
<dbReference type="OrthoDB" id="3233595at2759"/>